<evidence type="ECO:0000313" key="8">
    <source>
        <dbReference type="Proteomes" id="UP000004310"/>
    </source>
</evidence>
<comment type="catalytic activity">
    <reaction evidence="6">
        <text>a 2'-deoxyadenosine in DNA + S-adenosyl-L-methionine = an N(6)-methyl-2'-deoxyadenosine in DNA + S-adenosyl-L-homocysteine + H(+)</text>
        <dbReference type="Rhea" id="RHEA:15197"/>
        <dbReference type="Rhea" id="RHEA-COMP:12418"/>
        <dbReference type="Rhea" id="RHEA-COMP:12419"/>
        <dbReference type="ChEBI" id="CHEBI:15378"/>
        <dbReference type="ChEBI" id="CHEBI:57856"/>
        <dbReference type="ChEBI" id="CHEBI:59789"/>
        <dbReference type="ChEBI" id="CHEBI:90615"/>
        <dbReference type="ChEBI" id="CHEBI:90616"/>
        <dbReference type="EC" id="2.1.1.72"/>
    </reaction>
</comment>
<evidence type="ECO:0000256" key="4">
    <source>
        <dbReference type="ARBA" id="ARBA00022679"/>
    </source>
</evidence>
<evidence type="ECO:0000256" key="5">
    <source>
        <dbReference type="ARBA" id="ARBA00022691"/>
    </source>
</evidence>
<dbReference type="InterPro" id="IPR029063">
    <property type="entry name" value="SAM-dependent_MTases_sf"/>
</dbReference>
<dbReference type="GO" id="GO:0009007">
    <property type="term" value="F:site-specific DNA-methyltransferase (adenine-specific) activity"/>
    <property type="evidence" value="ECO:0007669"/>
    <property type="project" value="UniProtKB-EC"/>
</dbReference>
<evidence type="ECO:0000256" key="3">
    <source>
        <dbReference type="ARBA" id="ARBA00022603"/>
    </source>
</evidence>
<sequence>MTDFLEVEPVQPAAGYRGGKRNLAKRLIQRIEAVPHIAYAEVFVGMGGIFLRRRRVPKAETINDRSGDVANFFRILQRHHTPFIEMLRYQVASRREFERLKAERPETLTDLERAARFLYLQRLAFGGKIVGRSFGYTPTRTSSFNPLTLAPQLQAIHERLAGVVIEELDWADFIRRYDRPGMLFYLDPPYWDGEDDYGVGVFGREDFAEMAEQLRDLKGRFILSINDRPEVREIFSDFAMEAVEASYSLAREKRRAFGELIVSGTGRA</sequence>
<dbReference type="Proteomes" id="UP000004310">
    <property type="component" value="Unassembled WGS sequence"/>
</dbReference>
<dbReference type="InterPro" id="IPR012327">
    <property type="entry name" value="MeTrfase_D12"/>
</dbReference>
<dbReference type="GO" id="GO:0032259">
    <property type="term" value="P:methylation"/>
    <property type="evidence" value="ECO:0007669"/>
    <property type="project" value="UniProtKB-KW"/>
</dbReference>
<keyword evidence="5" id="KW-0949">S-adenosyl-L-methionine</keyword>
<reference evidence="7 8" key="1">
    <citation type="journal article" date="2010" name="J. Bacteriol.">
        <title>Genome sequence of Fulvimarina pelagi HTCC2506T, a Mn(II)-oxidizing alphaproteobacterium possessing an aerobic anoxygenic photosynthetic gene cluster and Xanthorhodopsin.</title>
        <authorList>
            <person name="Kang I."/>
            <person name="Oh H.M."/>
            <person name="Lim S.I."/>
            <person name="Ferriera S."/>
            <person name="Giovannoni S.J."/>
            <person name="Cho J.C."/>
        </authorList>
    </citation>
    <scope>NUCLEOTIDE SEQUENCE [LARGE SCALE GENOMIC DNA]</scope>
    <source>
        <strain evidence="7 8">HTCC2506</strain>
    </source>
</reference>
<dbReference type="GO" id="GO:0009307">
    <property type="term" value="P:DNA restriction-modification system"/>
    <property type="evidence" value="ECO:0007669"/>
    <property type="project" value="InterPro"/>
</dbReference>
<dbReference type="EC" id="2.1.1.72" evidence="2"/>
<name>Q0FZ19_9HYPH</name>
<dbReference type="SUPFAM" id="SSF53335">
    <property type="entry name" value="S-adenosyl-L-methionine-dependent methyltransferases"/>
    <property type="match status" value="1"/>
</dbReference>
<dbReference type="eggNOG" id="COG0338">
    <property type="taxonomic scope" value="Bacteria"/>
</dbReference>
<dbReference type="GO" id="GO:0043565">
    <property type="term" value="F:sequence-specific DNA binding"/>
    <property type="evidence" value="ECO:0007669"/>
    <property type="project" value="TreeGrafter"/>
</dbReference>
<comment type="similarity">
    <text evidence="1">Belongs to the N(4)/N(6)-methyltransferase family.</text>
</comment>
<dbReference type="PANTHER" id="PTHR30481">
    <property type="entry name" value="DNA ADENINE METHYLASE"/>
    <property type="match status" value="1"/>
</dbReference>
<keyword evidence="3 7" id="KW-0489">Methyltransferase</keyword>
<dbReference type="AlphaFoldDB" id="Q0FZ19"/>
<evidence type="ECO:0000313" key="7">
    <source>
        <dbReference type="EMBL" id="EAU40139.1"/>
    </source>
</evidence>
<dbReference type="InterPro" id="IPR023095">
    <property type="entry name" value="Ade_MeTrfase_dom_2"/>
</dbReference>
<dbReference type="EMBL" id="AATP01000009">
    <property type="protein sequence ID" value="EAU40139.1"/>
    <property type="molecule type" value="Genomic_DNA"/>
</dbReference>
<dbReference type="PANTHER" id="PTHR30481:SF4">
    <property type="entry name" value="SITE-SPECIFIC DNA-METHYLTRANSFERASE (ADENINE-SPECIFIC)"/>
    <property type="match status" value="1"/>
</dbReference>
<dbReference type="Pfam" id="PF02086">
    <property type="entry name" value="MethyltransfD12"/>
    <property type="match status" value="1"/>
</dbReference>
<keyword evidence="4 7" id="KW-0808">Transferase</keyword>
<dbReference type="Gene3D" id="1.10.1020.10">
    <property type="entry name" value="Adenine-specific Methyltransferase, Domain 2"/>
    <property type="match status" value="1"/>
</dbReference>
<dbReference type="REBASE" id="28803">
    <property type="entry name" value="M.Fpe2506ORF11302P"/>
</dbReference>
<dbReference type="STRING" id="217511.GCA_001463845_01002"/>
<organism evidence="7 8">
    <name type="scientific">Fulvimarina pelagi HTCC2506</name>
    <dbReference type="NCBI Taxonomy" id="314231"/>
    <lineage>
        <taxon>Bacteria</taxon>
        <taxon>Pseudomonadati</taxon>
        <taxon>Pseudomonadota</taxon>
        <taxon>Alphaproteobacteria</taxon>
        <taxon>Hyphomicrobiales</taxon>
        <taxon>Aurantimonadaceae</taxon>
        <taxon>Fulvimarina</taxon>
    </lineage>
</organism>
<accession>Q0FZ19</accession>
<comment type="caution">
    <text evidence="7">The sequence shown here is derived from an EMBL/GenBank/DDBJ whole genome shotgun (WGS) entry which is preliminary data.</text>
</comment>
<dbReference type="PRINTS" id="PR00505">
    <property type="entry name" value="D12N6MTFRASE"/>
</dbReference>
<dbReference type="InterPro" id="IPR012263">
    <property type="entry name" value="M_m6A_EcoRV"/>
</dbReference>
<keyword evidence="8" id="KW-1185">Reference proteome</keyword>
<dbReference type="GO" id="GO:0006298">
    <property type="term" value="P:mismatch repair"/>
    <property type="evidence" value="ECO:0007669"/>
    <property type="project" value="TreeGrafter"/>
</dbReference>
<dbReference type="HOGENOM" id="CLU_063430_1_2_5"/>
<protein>
    <recommendedName>
        <fullName evidence="2">site-specific DNA-methyltransferase (adenine-specific)</fullName>
        <ecNumber evidence="2">2.1.1.72</ecNumber>
    </recommendedName>
</protein>
<dbReference type="GO" id="GO:1904047">
    <property type="term" value="F:S-adenosyl-L-methionine binding"/>
    <property type="evidence" value="ECO:0007669"/>
    <property type="project" value="TreeGrafter"/>
</dbReference>
<evidence type="ECO:0000256" key="2">
    <source>
        <dbReference type="ARBA" id="ARBA00011900"/>
    </source>
</evidence>
<dbReference type="PIRSF" id="PIRSF000398">
    <property type="entry name" value="M_m6A_EcoRV"/>
    <property type="match status" value="1"/>
</dbReference>
<dbReference type="RefSeq" id="WP_007067395.1">
    <property type="nucleotide sequence ID" value="NZ_DS022272.1"/>
</dbReference>
<gene>
    <name evidence="7" type="ORF">FP2506_11302</name>
</gene>
<evidence type="ECO:0000256" key="6">
    <source>
        <dbReference type="ARBA" id="ARBA00047942"/>
    </source>
</evidence>
<dbReference type="Gene3D" id="3.40.50.150">
    <property type="entry name" value="Vaccinia Virus protein VP39"/>
    <property type="match status" value="1"/>
</dbReference>
<evidence type="ECO:0000256" key="1">
    <source>
        <dbReference type="ARBA" id="ARBA00006594"/>
    </source>
</evidence>
<proteinExistence type="inferred from homology"/>